<dbReference type="InterPro" id="IPR006615">
    <property type="entry name" value="Pept_C19_DUSP"/>
</dbReference>
<dbReference type="Gene3D" id="3.90.70.10">
    <property type="entry name" value="Cysteine proteinases"/>
    <property type="match status" value="2"/>
</dbReference>
<evidence type="ECO:0000256" key="6">
    <source>
        <dbReference type="ARBA" id="ARBA00022771"/>
    </source>
</evidence>
<feature type="domain" description="USP" evidence="13">
    <location>
        <begin position="244"/>
        <end position="1024"/>
    </location>
</feature>
<feature type="compositionally biased region" description="Acidic residues" evidence="12">
    <location>
        <begin position="442"/>
        <end position="454"/>
    </location>
</feature>
<dbReference type="Pfam" id="PF00443">
    <property type="entry name" value="UCH"/>
    <property type="match status" value="1"/>
</dbReference>
<gene>
    <name evidence="16" type="ORF">ALAG00032_LOCUS269</name>
</gene>
<dbReference type="Pfam" id="PF06337">
    <property type="entry name" value="DUSP"/>
    <property type="match status" value="1"/>
</dbReference>
<evidence type="ECO:0000256" key="10">
    <source>
        <dbReference type="ARBA" id="ARBA00022833"/>
    </source>
</evidence>
<dbReference type="Gene3D" id="3.30.2230.10">
    <property type="entry name" value="DUSP-like"/>
    <property type="match status" value="1"/>
</dbReference>
<proteinExistence type="inferred from homology"/>
<dbReference type="Pfam" id="PF01753">
    <property type="entry name" value="zf-MYND"/>
    <property type="match status" value="1"/>
</dbReference>
<dbReference type="PROSITE" id="PS00973">
    <property type="entry name" value="USP_2"/>
    <property type="match status" value="1"/>
</dbReference>
<evidence type="ECO:0000256" key="12">
    <source>
        <dbReference type="SAM" id="MobiDB-lite"/>
    </source>
</evidence>
<dbReference type="InterPro" id="IPR018200">
    <property type="entry name" value="USP_CS"/>
</dbReference>
<dbReference type="GO" id="GO:0006508">
    <property type="term" value="P:proteolysis"/>
    <property type="evidence" value="ECO:0007669"/>
    <property type="project" value="UniProtKB-KW"/>
</dbReference>
<dbReference type="PROSITE" id="PS51283">
    <property type="entry name" value="DUSP"/>
    <property type="match status" value="1"/>
</dbReference>
<dbReference type="PROSITE" id="PS50865">
    <property type="entry name" value="ZF_MYND_2"/>
    <property type="match status" value="1"/>
</dbReference>
<accession>A0A7S3JPX5</accession>
<dbReference type="SUPFAM" id="SSF143791">
    <property type="entry name" value="DUSP-like"/>
    <property type="match status" value="1"/>
</dbReference>
<feature type="region of interest" description="Disordered" evidence="12">
    <location>
        <begin position="1026"/>
        <end position="1102"/>
    </location>
</feature>
<keyword evidence="5" id="KW-0479">Metal-binding</keyword>
<reference evidence="16" key="1">
    <citation type="submission" date="2021-01" db="EMBL/GenBank/DDBJ databases">
        <authorList>
            <person name="Corre E."/>
            <person name="Pelletier E."/>
            <person name="Niang G."/>
            <person name="Scheremetjew M."/>
            <person name="Finn R."/>
            <person name="Kale V."/>
            <person name="Holt S."/>
            <person name="Cochrane G."/>
            <person name="Meng A."/>
            <person name="Brown T."/>
            <person name="Cohen L."/>
        </authorList>
    </citation>
    <scope>NUCLEOTIDE SEQUENCE</scope>
    <source>
        <strain evidence="16">CCMP1510</strain>
    </source>
</reference>
<feature type="compositionally biased region" description="Basic and acidic residues" evidence="12">
    <location>
        <begin position="1046"/>
        <end position="1061"/>
    </location>
</feature>
<dbReference type="InterPro" id="IPR001394">
    <property type="entry name" value="Peptidase_C19_UCH"/>
</dbReference>
<dbReference type="GO" id="GO:0008270">
    <property type="term" value="F:zinc ion binding"/>
    <property type="evidence" value="ECO:0007669"/>
    <property type="project" value="UniProtKB-KW"/>
</dbReference>
<dbReference type="InterPro" id="IPR028889">
    <property type="entry name" value="USP"/>
</dbReference>
<sequence length="1102" mass="122173">MDALEIEVENAVRCASIHDHWCLVEYSWWSQWKAWLEKKMPKPCKIENSRLLRNAYSLQTGLIWREHYEIVPRRAWEALILEFGGSPMIACLVTHDGRIAIESARICSNGEVLLPSLRPTMKANLQVTCGQCFAPLNLSSAFGCGRCGSVAYCDARCQRAHWRYHRDSECDQLRVTALKIDANYFVNNEENDTNFEIESSASTTSKKRDREILNTSDATSLDDTQGHKLRLAERRVVTQREPIIGLDNVGNTCYLNASVQSLRMVRPLSKYFIAESYRDDINTTNPLGCMGKVAHAYASTLQAMLSTDSFSLAPLQLLRAVVSKNPDLGGRGQQDAHELLETLLDGLHEDTKRPVKPSLHPTPKLESSTYQDDGAVAASAWSEHWRRNASTVAASTHGLLRSTLECPVCGLRCARFDPFSTLELEIAEADPQAIDDPSALSEGDDDSTPIEEPSEPTRTRLSESDKDSSLSSLPSPSRSPGLPDGILLRSKRVLLLEDSEKTPKWAPSILVPAEPRPALLAVLRAAEAALPGMRGKRLAIYELVIQDNVFLSPKRLNELPIEAVVLNNTNGNAAENEKRSVLLVVVSEPLPGQKLGLIRHLSPEANEIGKPLDTVTPLSLGADWTEDRIRLSVWRAAKRVVELDGVDARPPNPADFRFISIGSPATSFSRQQMSQKLQSRKTHMGMRENSEHDDSELDSVLDEILDEELDSPIPSSKPSVVCGFVADWSTTSRVMSRGIRLKPRRAVPQDLNAEQFDCFREACEIAVSDLGRTRALDRRTKRRALLRAERENIEASRRLWHQPLANLSLFRADAPITLEACLRRFTSLEYLDADNSWHCTKCNVRRCARKRIALWRTPDVLIFALKRFSPLTGRKLDRPVDFPLDNLDLAPFTAHAHSSVGSKRFVSSAAAATPVSKHTSGTAPSTPTRLVSSGCSTPSSFTQSSSIQQQQQQNPVHTYTLFAVVNHFGHAGYGHYTAYIRDVWQSPENPRSKQWFKADDSSVTPVDASVICSSAAYVLFYSRDSTRHGSTTSPPVENVPSPLEDAAVKKENSGDEDDKKPPHISSIQDNDDTPTRTVVDFPSADSSVDETSLSPAPAIQPS</sequence>
<keyword evidence="10" id="KW-0862">Zinc</keyword>
<dbReference type="InterPro" id="IPR038765">
    <property type="entry name" value="Papain-like_cys_pep_sf"/>
</dbReference>
<dbReference type="EC" id="3.4.19.12" evidence="3"/>
<evidence type="ECO:0000313" key="16">
    <source>
        <dbReference type="EMBL" id="CAE0359541.1"/>
    </source>
</evidence>
<dbReference type="PROSITE" id="PS00972">
    <property type="entry name" value="USP_1"/>
    <property type="match status" value="1"/>
</dbReference>
<evidence type="ECO:0000256" key="8">
    <source>
        <dbReference type="ARBA" id="ARBA00022801"/>
    </source>
</evidence>
<evidence type="ECO:0000256" key="9">
    <source>
        <dbReference type="ARBA" id="ARBA00022807"/>
    </source>
</evidence>
<dbReference type="EMBL" id="HBIJ01000331">
    <property type="protein sequence ID" value="CAE0359541.1"/>
    <property type="molecule type" value="Transcribed_RNA"/>
</dbReference>
<evidence type="ECO:0000256" key="4">
    <source>
        <dbReference type="ARBA" id="ARBA00022670"/>
    </source>
</evidence>
<evidence type="ECO:0000259" key="14">
    <source>
        <dbReference type="PROSITE" id="PS50865"/>
    </source>
</evidence>
<evidence type="ECO:0000256" key="1">
    <source>
        <dbReference type="ARBA" id="ARBA00000707"/>
    </source>
</evidence>
<keyword evidence="6 11" id="KW-0863">Zinc-finger</keyword>
<evidence type="ECO:0000256" key="7">
    <source>
        <dbReference type="ARBA" id="ARBA00022786"/>
    </source>
</evidence>
<feature type="region of interest" description="Disordered" evidence="12">
    <location>
        <begin position="350"/>
        <end position="372"/>
    </location>
</feature>
<dbReference type="PROSITE" id="PS01360">
    <property type="entry name" value="ZF_MYND_1"/>
    <property type="match status" value="1"/>
</dbReference>
<keyword evidence="9" id="KW-0788">Thiol protease</keyword>
<evidence type="ECO:0000256" key="5">
    <source>
        <dbReference type="ARBA" id="ARBA00022723"/>
    </source>
</evidence>
<dbReference type="PANTHER" id="PTHR21646">
    <property type="entry name" value="UBIQUITIN CARBOXYL-TERMINAL HYDROLASE"/>
    <property type="match status" value="1"/>
</dbReference>
<name>A0A7S3JPX5_9STRA</name>
<evidence type="ECO:0000256" key="11">
    <source>
        <dbReference type="PROSITE-ProRule" id="PRU00134"/>
    </source>
</evidence>
<dbReference type="Gene3D" id="6.10.140.2220">
    <property type="match status" value="1"/>
</dbReference>
<feature type="compositionally biased region" description="Polar residues" evidence="12">
    <location>
        <begin position="667"/>
        <end position="677"/>
    </location>
</feature>
<evidence type="ECO:0000259" key="13">
    <source>
        <dbReference type="PROSITE" id="PS50235"/>
    </source>
</evidence>
<feature type="region of interest" description="Disordered" evidence="12">
    <location>
        <begin position="667"/>
        <end position="696"/>
    </location>
</feature>
<feature type="domain" description="DUSP" evidence="15">
    <location>
        <begin position="1"/>
        <end position="94"/>
    </location>
</feature>
<dbReference type="InterPro" id="IPR002893">
    <property type="entry name" value="Znf_MYND"/>
</dbReference>
<dbReference type="GO" id="GO:0016579">
    <property type="term" value="P:protein deubiquitination"/>
    <property type="evidence" value="ECO:0007669"/>
    <property type="project" value="InterPro"/>
</dbReference>
<dbReference type="GO" id="GO:0004843">
    <property type="term" value="F:cysteine-type deubiquitinase activity"/>
    <property type="evidence" value="ECO:0007669"/>
    <property type="project" value="UniProtKB-EC"/>
</dbReference>
<organism evidence="16">
    <name type="scientific">Aureoumbra lagunensis</name>
    <dbReference type="NCBI Taxonomy" id="44058"/>
    <lineage>
        <taxon>Eukaryota</taxon>
        <taxon>Sar</taxon>
        <taxon>Stramenopiles</taxon>
        <taxon>Ochrophyta</taxon>
        <taxon>Pelagophyceae</taxon>
        <taxon>Pelagomonadales</taxon>
        <taxon>Aureoumbra</taxon>
    </lineage>
</organism>
<dbReference type="PANTHER" id="PTHR21646:SF24">
    <property type="entry name" value="UBIQUITIN CARBOXYL-TERMINAL HYDROLASE"/>
    <property type="match status" value="1"/>
</dbReference>
<keyword evidence="8" id="KW-0378">Hydrolase</keyword>
<dbReference type="AlphaFoldDB" id="A0A7S3JPX5"/>
<comment type="similarity">
    <text evidence="2">Belongs to the peptidase C19 family.</text>
</comment>
<dbReference type="SUPFAM" id="SSF54001">
    <property type="entry name" value="Cysteine proteinases"/>
    <property type="match status" value="1"/>
</dbReference>
<feature type="region of interest" description="Disordered" evidence="12">
    <location>
        <begin position="196"/>
        <end position="221"/>
    </location>
</feature>
<comment type="catalytic activity">
    <reaction evidence="1">
        <text>Thiol-dependent hydrolysis of ester, thioester, amide, peptide and isopeptide bonds formed by the C-terminal Gly of ubiquitin (a 76-residue protein attached to proteins as an intracellular targeting signal).</text>
        <dbReference type="EC" id="3.4.19.12"/>
    </reaction>
</comment>
<feature type="compositionally biased region" description="Basic and acidic residues" evidence="12">
    <location>
        <begin position="455"/>
        <end position="468"/>
    </location>
</feature>
<feature type="compositionally biased region" description="Low complexity" evidence="12">
    <location>
        <begin position="469"/>
        <end position="484"/>
    </location>
</feature>
<evidence type="ECO:0000259" key="15">
    <source>
        <dbReference type="PROSITE" id="PS51283"/>
    </source>
</evidence>
<dbReference type="InterPro" id="IPR050185">
    <property type="entry name" value="Ub_carboxyl-term_hydrolase"/>
</dbReference>
<dbReference type="PROSITE" id="PS50235">
    <property type="entry name" value="USP_3"/>
    <property type="match status" value="1"/>
</dbReference>
<dbReference type="SMART" id="SM00695">
    <property type="entry name" value="DUSP"/>
    <property type="match status" value="1"/>
</dbReference>
<feature type="compositionally biased region" description="Polar residues" evidence="12">
    <location>
        <begin position="1084"/>
        <end position="1094"/>
    </location>
</feature>
<keyword evidence="7" id="KW-0833">Ubl conjugation pathway</keyword>
<dbReference type="SUPFAM" id="SSF144232">
    <property type="entry name" value="HIT/MYND zinc finger-like"/>
    <property type="match status" value="1"/>
</dbReference>
<feature type="region of interest" description="Disordered" evidence="12">
    <location>
        <begin position="429"/>
        <end position="484"/>
    </location>
</feature>
<evidence type="ECO:0000256" key="3">
    <source>
        <dbReference type="ARBA" id="ARBA00012759"/>
    </source>
</evidence>
<protein>
    <recommendedName>
        <fullName evidence="3">ubiquitinyl hydrolase 1</fullName>
        <ecNumber evidence="3">3.4.19.12</ecNumber>
    </recommendedName>
</protein>
<feature type="domain" description="MYND-type" evidence="14">
    <location>
        <begin position="129"/>
        <end position="170"/>
    </location>
</feature>
<dbReference type="InterPro" id="IPR035927">
    <property type="entry name" value="DUSP-like_sf"/>
</dbReference>
<keyword evidence="4" id="KW-0645">Protease</keyword>
<evidence type="ECO:0000256" key="2">
    <source>
        <dbReference type="ARBA" id="ARBA00009085"/>
    </source>
</evidence>